<evidence type="ECO:0000313" key="7">
    <source>
        <dbReference type="EMBL" id="BDZ50811.1"/>
    </source>
</evidence>
<feature type="transmembrane region" description="Helical" evidence="5">
    <location>
        <begin position="69"/>
        <end position="90"/>
    </location>
</feature>
<feature type="transmembrane region" description="Helical" evidence="5">
    <location>
        <begin position="34"/>
        <end position="57"/>
    </location>
</feature>
<evidence type="ECO:0000256" key="4">
    <source>
        <dbReference type="ARBA" id="ARBA00023136"/>
    </source>
</evidence>
<keyword evidence="8" id="KW-1185">Reference proteome</keyword>
<keyword evidence="4 5" id="KW-0472">Membrane</keyword>
<feature type="transmembrane region" description="Helical" evidence="5">
    <location>
        <begin position="7"/>
        <end position="28"/>
    </location>
</feature>
<evidence type="ECO:0000259" key="6">
    <source>
        <dbReference type="Pfam" id="PF06271"/>
    </source>
</evidence>
<proteinExistence type="predicted"/>
<sequence length="109" mass="12144">MGRFGRRIIALVIDWLLAVIISITFFHYNSFATLGVFAVMQIVFLITIGGSIGHIVVRLRLTPLSGGYIGVWRPIVRTVLLCLVIPAVIYDQDQRGLHDRAIGSILVRI</sequence>
<dbReference type="Pfam" id="PF06271">
    <property type="entry name" value="RDD"/>
    <property type="match status" value="1"/>
</dbReference>
<keyword evidence="3 5" id="KW-1133">Transmembrane helix</keyword>
<feature type="domain" description="RDD" evidence="6">
    <location>
        <begin position="31"/>
        <end position="102"/>
    </location>
</feature>
<reference evidence="8" key="1">
    <citation type="journal article" date="2019" name="Int. J. Syst. Evol. Microbiol.">
        <title>The Global Catalogue of Microorganisms (GCM) 10K type strain sequencing project: providing services to taxonomists for standard genome sequencing and annotation.</title>
        <authorList>
            <consortium name="The Broad Institute Genomics Platform"/>
            <consortium name="The Broad Institute Genome Sequencing Center for Infectious Disease"/>
            <person name="Wu L."/>
            <person name="Ma J."/>
        </authorList>
    </citation>
    <scope>NUCLEOTIDE SEQUENCE [LARGE SCALE GENOMIC DNA]</scope>
    <source>
        <strain evidence="8">NBRC 108728</strain>
    </source>
</reference>
<evidence type="ECO:0000256" key="1">
    <source>
        <dbReference type="ARBA" id="ARBA00004141"/>
    </source>
</evidence>
<accession>A0ABM8GQS8</accession>
<gene>
    <name evidence="7" type="ORF">GCM10025867_30520</name>
</gene>
<organism evidence="7 8">
    <name type="scientific">Frondihabitans sucicola</name>
    <dbReference type="NCBI Taxonomy" id="1268041"/>
    <lineage>
        <taxon>Bacteria</taxon>
        <taxon>Bacillati</taxon>
        <taxon>Actinomycetota</taxon>
        <taxon>Actinomycetes</taxon>
        <taxon>Micrococcales</taxon>
        <taxon>Microbacteriaceae</taxon>
        <taxon>Frondihabitans</taxon>
    </lineage>
</organism>
<evidence type="ECO:0000256" key="3">
    <source>
        <dbReference type="ARBA" id="ARBA00022989"/>
    </source>
</evidence>
<dbReference type="InterPro" id="IPR010432">
    <property type="entry name" value="RDD"/>
</dbReference>
<evidence type="ECO:0000256" key="2">
    <source>
        <dbReference type="ARBA" id="ARBA00022692"/>
    </source>
</evidence>
<name>A0ABM8GQS8_9MICO</name>
<dbReference type="EMBL" id="AP027732">
    <property type="protein sequence ID" value="BDZ50811.1"/>
    <property type="molecule type" value="Genomic_DNA"/>
</dbReference>
<keyword evidence="2 5" id="KW-0812">Transmembrane</keyword>
<comment type="subcellular location">
    <subcellularLocation>
        <location evidence="1">Membrane</location>
        <topology evidence="1">Multi-pass membrane protein</topology>
    </subcellularLocation>
</comment>
<evidence type="ECO:0000313" key="8">
    <source>
        <dbReference type="Proteomes" id="UP001321486"/>
    </source>
</evidence>
<protein>
    <recommendedName>
        <fullName evidence="6">RDD domain-containing protein</fullName>
    </recommendedName>
</protein>
<evidence type="ECO:0000256" key="5">
    <source>
        <dbReference type="SAM" id="Phobius"/>
    </source>
</evidence>
<dbReference type="Proteomes" id="UP001321486">
    <property type="component" value="Chromosome"/>
</dbReference>